<evidence type="ECO:0000313" key="1">
    <source>
        <dbReference type="EMBL" id="KIK13775.1"/>
    </source>
</evidence>
<feature type="non-terminal residue" evidence="1">
    <location>
        <position position="1"/>
    </location>
</feature>
<sequence length="61" mass="7128">FWQVPTFGHDTIWCFWQNVSDLKQMAAHDFEDLLQCAIPIFSGLLPKLHNEQIIKLLFVLA</sequence>
<dbReference type="AlphaFoldDB" id="A0A0C9XMX8"/>
<gene>
    <name evidence="1" type="ORF">PISMIDRAFT_37028</name>
</gene>
<dbReference type="STRING" id="765257.A0A0C9XMX8"/>
<dbReference type="HOGENOM" id="CLU_2838227_0_0_1"/>
<evidence type="ECO:0000313" key="2">
    <source>
        <dbReference type="Proteomes" id="UP000054018"/>
    </source>
</evidence>
<feature type="non-terminal residue" evidence="1">
    <location>
        <position position="61"/>
    </location>
</feature>
<protein>
    <submittedName>
        <fullName evidence="1">Uncharacterized protein</fullName>
    </submittedName>
</protein>
<reference evidence="1 2" key="1">
    <citation type="submission" date="2014-04" db="EMBL/GenBank/DDBJ databases">
        <authorList>
            <consortium name="DOE Joint Genome Institute"/>
            <person name="Kuo A."/>
            <person name="Kohler A."/>
            <person name="Costa M.D."/>
            <person name="Nagy L.G."/>
            <person name="Floudas D."/>
            <person name="Copeland A."/>
            <person name="Barry K.W."/>
            <person name="Cichocki N."/>
            <person name="Veneault-Fourrey C."/>
            <person name="LaButti K."/>
            <person name="Lindquist E.A."/>
            <person name="Lipzen A."/>
            <person name="Lundell T."/>
            <person name="Morin E."/>
            <person name="Murat C."/>
            <person name="Sun H."/>
            <person name="Tunlid A."/>
            <person name="Henrissat B."/>
            <person name="Grigoriev I.V."/>
            <person name="Hibbett D.S."/>
            <person name="Martin F."/>
            <person name="Nordberg H.P."/>
            <person name="Cantor M.N."/>
            <person name="Hua S.X."/>
        </authorList>
    </citation>
    <scope>NUCLEOTIDE SEQUENCE [LARGE SCALE GENOMIC DNA]</scope>
    <source>
        <strain evidence="1 2">441</strain>
    </source>
</reference>
<organism evidence="1 2">
    <name type="scientific">Pisolithus microcarpus 441</name>
    <dbReference type="NCBI Taxonomy" id="765257"/>
    <lineage>
        <taxon>Eukaryota</taxon>
        <taxon>Fungi</taxon>
        <taxon>Dikarya</taxon>
        <taxon>Basidiomycota</taxon>
        <taxon>Agaricomycotina</taxon>
        <taxon>Agaricomycetes</taxon>
        <taxon>Agaricomycetidae</taxon>
        <taxon>Boletales</taxon>
        <taxon>Sclerodermatineae</taxon>
        <taxon>Pisolithaceae</taxon>
        <taxon>Pisolithus</taxon>
    </lineage>
</organism>
<proteinExistence type="predicted"/>
<dbReference type="Proteomes" id="UP000054018">
    <property type="component" value="Unassembled WGS sequence"/>
</dbReference>
<reference evidence="2" key="2">
    <citation type="submission" date="2015-01" db="EMBL/GenBank/DDBJ databases">
        <title>Evolutionary Origins and Diversification of the Mycorrhizal Mutualists.</title>
        <authorList>
            <consortium name="DOE Joint Genome Institute"/>
            <consortium name="Mycorrhizal Genomics Consortium"/>
            <person name="Kohler A."/>
            <person name="Kuo A."/>
            <person name="Nagy L.G."/>
            <person name="Floudas D."/>
            <person name="Copeland A."/>
            <person name="Barry K.W."/>
            <person name="Cichocki N."/>
            <person name="Veneault-Fourrey C."/>
            <person name="LaButti K."/>
            <person name="Lindquist E.A."/>
            <person name="Lipzen A."/>
            <person name="Lundell T."/>
            <person name="Morin E."/>
            <person name="Murat C."/>
            <person name="Riley R."/>
            <person name="Ohm R."/>
            <person name="Sun H."/>
            <person name="Tunlid A."/>
            <person name="Henrissat B."/>
            <person name="Grigoriev I.V."/>
            <person name="Hibbett D.S."/>
            <person name="Martin F."/>
        </authorList>
    </citation>
    <scope>NUCLEOTIDE SEQUENCE [LARGE SCALE GENOMIC DNA]</scope>
    <source>
        <strain evidence="2">441</strain>
    </source>
</reference>
<keyword evidence="2" id="KW-1185">Reference proteome</keyword>
<accession>A0A0C9XMX8</accession>
<dbReference type="OrthoDB" id="3269417at2759"/>
<dbReference type="EMBL" id="KN833975">
    <property type="protein sequence ID" value="KIK13775.1"/>
    <property type="molecule type" value="Genomic_DNA"/>
</dbReference>
<name>A0A0C9XMX8_9AGAM</name>